<reference evidence="1 2" key="1">
    <citation type="submission" date="2015-04" db="EMBL/GenBank/DDBJ databases">
        <title>Comparative genomics of rhizobia nodulating Arachis hypogaea in China.</title>
        <authorList>
            <person name="Li Y."/>
        </authorList>
    </citation>
    <scope>NUCLEOTIDE SEQUENCE [LARGE SCALE GENOMIC DNA]</scope>
    <source>
        <strain evidence="1 2">CCBAU 51757</strain>
    </source>
</reference>
<gene>
    <name evidence="1" type="ORF">XH99_02410</name>
</gene>
<protein>
    <recommendedName>
        <fullName evidence="3">Enolpyruvate transferase domain-containing protein</fullName>
    </recommendedName>
</protein>
<dbReference type="Proteomes" id="UP000289546">
    <property type="component" value="Unassembled WGS sequence"/>
</dbReference>
<name>A0A4V1L3I7_9BRAD</name>
<dbReference type="EMBL" id="LBJQ01000006">
    <property type="protein sequence ID" value="RXH38114.1"/>
    <property type="molecule type" value="Genomic_DNA"/>
</dbReference>
<dbReference type="OrthoDB" id="9798122at2"/>
<sequence>MADEALHPRLVKPAIAAGGRFADGVPVGGASHRVTLLASLCGNSTVLNGQTTAFDWFNSLI</sequence>
<keyword evidence="2" id="KW-1185">Reference proteome</keyword>
<evidence type="ECO:0000313" key="1">
    <source>
        <dbReference type="EMBL" id="RXH38114.1"/>
    </source>
</evidence>
<organism evidence="1 2">
    <name type="scientific">Bradyrhizobium nanningense</name>
    <dbReference type="NCBI Taxonomy" id="1325118"/>
    <lineage>
        <taxon>Bacteria</taxon>
        <taxon>Pseudomonadati</taxon>
        <taxon>Pseudomonadota</taxon>
        <taxon>Alphaproteobacteria</taxon>
        <taxon>Hyphomicrobiales</taxon>
        <taxon>Nitrobacteraceae</taxon>
        <taxon>Bradyrhizobium</taxon>
    </lineage>
</organism>
<dbReference type="AlphaFoldDB" id="A0A4V1L3I7"/>
<evidence type="ECO:0008006" key="3">
    <source>
        <dbReference type="Google" id="ProtNLM"/>
    </source>
</evidence>
<evidence type="ECO:0000313" key="2">
    <source>
        <dbReference type="Proteomes" id="UP000289546"/>
    </source>
</evidence>
<dbReference type="RefSeq" id="WP_128916395.1">
    <property type="nucleotide sequence ID" value="NZ_LBJC01000028.1"/>
</dbReference>
<accession>A0A4V1L3I7</accession>
<comment type="caution">
    <text evidence="1">The sequence shown here is derived from an EMBL/GenBank/DDBJ whole genome shotgun (WGS) entry which is preliminary data.</text>
</comment>
<proteinExistence type="predicted"/>